<feature type="compositionally biased region" description="Basic and acidic residues" evidence="2">
    <location>
        <begin position="176"/>
        <end position="189"/>
    </location>
</feature>
<dbReference type="InterPro" id="IPR036612">
    <property type="entry name" value="KH_dom_type_1_sf"/>
</dbReference>
<evidence type="ECO:0000313" key="4">
    <source>
        <dbReference type="EMBL" id="KAI9194056.1"/>
    </source>
</evidence>
<reference evidence="4" key="1">
    <citation type="journal article" date="2022" name="Plant J.">
        <title>Strategies of tolerance reflected in two North American maple genomes.</title>
        <authorList>
            <person name="McEvoy S.L."/>
            <person name="Sezen U.U."/>
            <person name="Trouern-Trend A."/>
            <person name="McMahon S.M."/>
            <person name="Schaberg P.G."/>
            <person name="Yang J."/>
            <person name="Wegrzyn J.L."/>
            <person name="Swenson N.G."/>
        </authorList>
    </citation>
    <scope>NUCLEOTIDE SEQUENCE</scope>
    <source>
        <strain evidence="4">91603</strain>
    </source>
</reference>
<feature type="region of interest" description="Disordered" evidence="2">
    <location>
        <begin position="1"/>
        <end position="200"/>
    </location>
</feature>
<feature type="compositionally biased region" description="Pro residues" evidence="2">
    <location>
        <begin position="660"/>
        <end position="670"/>
    </location>
</feature>
<dbReference type="GO" id="GO:0003729">
    <property type="term" value="F:mRNA binding"/>
    <property type="evidence" value="ECO:0007669"/>
    <property type="project" value="TreeGrafter"/>
</dbReference>
<dbReference type="AlphaFoldDB" id="A0AAD5JIP9"/>
<feature type="region of interest" description="Disordered" evidence="2">
    <location>
        <begin position="649"/>
        <end position="670"/>
    </location>
</feature>
<dbReference type="Pfam" id="PF22675">
    <property type="entry name" value="KH-I_KHDC4-BBP"/>
    <property type="match status" value="1"/>
</dbReference>
<feature type="compositionally biased region" description="Polar residues" evidence="2">
    <location>
        <begin position="1017"/>
        <end position="1037"/>
    </location>
</feature>
<feature type="region of interest" description="Disordered" evidence="2">
    <location>
        <begin position="683"/>
        <end position="717"/>
    </location>
</feature>
<dbReference type="InterPro" id="IPR045071">
    <property type="entry name" value="BBP-like"/>
</dbReference>
<dbReference type="EMBL" id="JAJSOW010000003">
    <property type="protein sequence ID" value="KAI9194056.1"/>
    <property type="molecule type" value="Genomic_DNA"/>
</dbReference>
<sequence length="1054" mass="113149">MYIDDIMEGVQDEEGSGDDDSVKTDGGDNMMSLSSGDEKVSEDTGDQESVSEETRDEEKPCDTQVNQLKQSKSKSKKRKKAIGTSDASEGNNSRSLKQKKKKDNLHSVALKDIPEQDVHNKKRKPTTDGDQTNKKAKEATKPMGGKEKVSIAEPNKKGQKGPNTNKTEVVPPTVQPKDKVKLAEKTDKKKTAKKASTRKSSRIAARISLSLSSSPVAFLNLKNLQYEGCLENIMSTKVDEKFAVDTDIANMSATTTQSTVLPGGPKASRFAAKSGFVIPKNKLSGSLVPVFRGGKKSGSNDTTTEENTNKVLRKTKWGPDLIQDASVRRGRALAYQTRVDQIMLLLKSGILEVEDDEELQLAAKDADHKSFNPQLDSEKLELLELEKWEAIGEIRKLNPSYKTPPDYKPLLKEAIVPIPVRQYQGYNFLGLIFGPASDTQKRLEKETGTIIHFKGTKADTGEKVEISPSDGNVQSAYKELYIHISADTYEKVDAAADLIGLLVTSVSGNLAALSTSTSVFGENVNVFSQSQDEVTPIMVSSAGLNQGAAQQSVVGLMQTPPQGQFQYQSPWFPSGPPQTPMRPLNSLAPILTNPVSVQLSSQNPSNMPSLFGPRPPTAAGFTPTIQNPNIVPYSSHMPMQVHQHLYMPQIHPSSHTGPPRNFPMPAPQPSPGQPNISVQFPFTGSQLQPTGPLPIGRPRPLSDQPLTPAGNSAGWSGAPVSAQASFGFSNMGQSAPTMVPPQGQRPILPQPGAVSTAPPNVSSSAAGPIYASGPSQVGPSSAFHASLRPMQVPASGPTLLPMAASSVSSSSNSRNTVNFSTINPPTATAPRPQHPISVDFTFQPHRPQNPVSVTVPRPNSQPATLNTPPTRPMAQLPAPQAPSFRLAGSNAAPQPVMQGFHRTQVGNQMGQSQANIPSAPFARNPNAGFANLSPISHATPVSPMGPRNFGPGPQVPNLAGPFPPRPGNPLQPRQNYPPPPNRPENHMALNRQFSNKSFMFDKMAPGPRGLQIYDPFSPTSVPIRPQQQGANPTSAGKQENDPEYEDLMASVGVK</sequence>
<dbReference type="PANTHER" id="PTHR11208:SF98">
    <property type="entry name" value="RNA-BINDING KH DOMAIN-CONTAINING PROTEIN"/>
    <property type="match status" value="1"/>
</dbReference>
<feature type="compositionally biased region" description="Basic and acidic residues" evidence="2">
    <location>
        <begin position="112"/>
        <end position="156"/>
    </location>
</feature>
<comment type="caution">
    <text evidence="4">The sequence shown here is derived from an EMBL/GenBank/DDBJ whole genome shotgun (WGS) entry which is preliminary data.</text>
</comment>
<feature type="compositionally biased region" description="Acidic residues" evidence="2">
    <location>
        <begin position="1"/>
        <end position="19"/>
    </location>
</feature>
<evidence type="ECO:0000313" key="5">
    <source>
        <dbReference type="Proteomes" id="UP001064489"/>
    </source>
</evidence>
<protein>
    <recommendedName>
        <fullName evidence="3">KHDC4/BBP-like KH-domain type I domain-containing protein</fullName>
    </recommendedName>
</protein>
<dbReference type="Gene3D" id="3.30.1370.10">
    <property type="entry name" value="K Homology domain, type 1"/>
    <property type="match status" value="1"/>
</dbReference>
<feature type="region of interest" description="Disordered" evidence="2">
    <location>
        <begin position="999"/>
        <end position="1054"/>
    </location>
</feature>
<dbReference type="InterPro" id="IPR055256">
    <property type="entry name" value="KH_1_KHDC4/BBP-like"/>
</dbReference>
<evidence type="ECO:0000256" key="1">
    <source>
        <dbReference type="ARBA" id="ARBA00022884"/>
    </source>
</evidence>
<accession>A0AAD5JIP9</accession>
<feature type="compositionally biased region" description="Basic residues" evidence="2">
    <location>
        <begin position="190"/>
        <end position="200"/>
    </location>
</feature>
<feature type="region of interest" description="Disordered" evidence="2">
    <location>
        <begin position="911"/>
        <end position="987"/>
    </location>
</feature>
<gene>
    <name evidence="4" type="ORF">LWI28_002763</name>
</gene>
<dbReference type="PANTHER" id="PTHR11208">
    <property type="entry name" value="RNA-BINDING PROTEIN RELATED"/>
    <property type="match status" value="1"/>
</dbReference>
<proteinExistence type="predicted"/>
<keyword evidence="1" id="KW-0694">RNA-binding</keyword>
<keyword evidence="5" id="KW-1185">Reference proteome</keyword>
<evidence type="ECO:0000259" key="3">
    <source>
        <dbReference type="Pfam" id="PF22675"/>
    </source>
</evidence>
<feature type="compositionally biased region" description="Polar residues" evidence="2">
    <location>
        <begin position="849"/>
        <end position="868"/>
    </location>
</feature>
<dbReference type="SUPFAM" id="SSF54791">
    <property type="entry name" value="Eukaryotic type KH-domain (KH-domain type I)"/>
    <property type="match status" value="1"/>
</dbReference>
<feature type="compositionally biased region" description="Pro residues" evidence="2">
    <location>
        <begin position="961"/>
        <end position="982"/>
    </location>
</feature>
<organism evidence="4 5">
    <name type="scientific">Acer negundo</name>
    <name type="common">Box elder</name>
    <dbReference type="NCBI Taxonomy" id="4023"/>
    <lineage>
        <taxon>Eukaryota</taxon>
        <taxon>Viridiplantae</taxon>
        <taxon>Streptophyta</taxon>
        <taxon>Embryophyta</taxon>
        <taxon>Tracheophyta</taxon>
        <taxon>Spermatophyta</taxon>
        <taxon>Magnoliopsida</taxon>
        <taxon>eudicotyledons</taxon>
        <taxon>Gunneridae</taxon>
        <taxon>Pentapetalae</taxon>
        <taxon>rosids</taxon>
        <taxon>malvids</taxon>
        <taxon>Sapindales</taxon>
        <taxon>Sapindaceae</taxon>
        <taxon>Hippocastanoideae</taxon>
        <taxon>Acereae</taxon>
        <taxon>Acer</taxon>
    </lineage>
</organism>
<feature type="region of interest" description="Disordered" evidence="2">
    <location>
        <begin position="822"/>
        <end position="871"/>
    </location>
</feature>
<reference evidence="4" key="2">
    <citation type="submission" date="2023-02" db="EMBL/GenBank/DDBJ databases">
        <authorList>
            <person name="Swenson N.G."/>
            <person name="Wegrzyn J.L."/>
            <person name="Mcevoy S.L."/>
        </authorList>
    </citation>
    <scope>NUCLEOTIDE SEQUENCE</scope>
    <source>
        <strain evidence="4">91603</strain>
        <tissue evidence="4">Leaf</tissue>
    </source>
</reference>
<feature type="compositionally biased region" description="Basic and acidic residues" evidence="2">
    <location>
        <begin position="52"/>
        <end position="61"/>
    </location>
</feature>
<dbReference type="GO" id="GO:0005634">
    <property type="term" value="C:nucleus"/>
    <property type="evidence" value="ECO:0007669"/>
    <property type="project" value="TreeGrafter"/>
</dbReference>
<feature type="compositionally biased region" description="Basic residues" evidence="2">
    <location>
        <begin position="71"/>
        <end position="81"/>
    </location>
</feature>
<feature type="compositionally biased region" description="Polar residues" evidence="2">
    <location>
        <begin position="85"/>
        <end position="95"/>
    </location>
</feature>
<dbReference type="GO" id="GO:0048024">
    <property type="term" value="P:regulation of mRNA splicing, via spliceosome"/>
    <property type="evidence" value="ECO:0007669"/>
    <property type="project" value="TreeGrafter"/>
</dbReference>
<dbReference type="Proteomes" id="UP001064489">
    <property type="component" value="Chromosome 1"/>
</dbReference>
<feature type="domain" description="KHDC4/BBP-like KH-domain type I" evidence="3">
    <location>
        <begin position="422"/>
        <end position="503"/>
    </location>
</feature>
<name>A0AAD5JIP9_ACENE</name>
<evidence type="ECO:0000256" key="2">
    <source>
        <dbReference type="SAM" id="MobiDB-lite"/>
    </source>
</evidence>